<protein>
    <recommendedName>
        <fullName evidence="10">NADH-quinone oxidoreductase subunit K</fullName>
        <ecNumber evidence="10">7.1.1.-</ecNumber>
    </recommendedName>
    <alternativeName>
        <fullName evidence="10">NADH dehydrogenase I subunit K</fullName>
    </alternativeName>
    <alternativeName>
        <fullName evidence="10">NDH-1 subunit K</fullName>
    </alternativeName>
</protein>
<dbReference type="PANTHER" id="PTHR11434:SF16">
    <property type="entry name" value="NADH-UBIQUINONE OXIDOREDUCTASE CHAIN 4L"/>
    <property type="match status" value="1"/>
</dbReference>
<sequence>MIFYLVVSSVMFFAGVYGFIARKNMLAILISLELMLNSVDLNFVVFNRYLYPEALEGFFFTLFSIGISAAETAIAIAIIINIYRNIKNIQVNQLDKMKF</sequence>
<dbReference type="EMBL" id="DVNA01000165">
    <property type="protein sequence ID" value="HIU55599.1"/>
    <property type="molecule type" value="Genomic_DNA"/>
</dbReference>
<comment type="caution">
    <text evidence="10">Lacks conserved residue(s) required for the propagation of feature annotation.</text>
</comment>
<reference evidence="11" key="2">
    <citation type="journal article" date="2021" name="PeerJ">
        <title>Extensive microbial diversity within the chicken gut microbiome revealed by metagenomics and culture.</title>
        <authorList>
            <person name="Gilroy R."/>
            <person name="Ravi A."/>
            <person name="Getino M."/>
            <person name="Pursley I."/>
            <person name="Horton D.L."/>
            <person name="Alikhan N.F."/>
            <person name="Baker D."/>
            <person name="Gharbi K."/>
            <person name="Hall N."/>
            <person name="Watson M."/>
            <person name="Adriaenssens E.M."/>
            <person name="Foster-Nyarko E."/>
            <person name="Jarju S."/>
            <person name="Secka A."/>
            <person name="Antonio M."/>
            <person name="Oren A."/>
            <person name="Chaudhuri R.R."/>
            <person name="La Ragione R."/>
            <person name="Hildebrand F."/>
            <person name="Pallen M.J."/>
        </authorList>
    </citation>
    <scope>NUCLEOTIDE SEQUENCE</scope>
    <source>
        <strain evidence="11">CHK158-818</strain>
    </source>
</reference>
<evidence type="ECO:0000256" key="7">
    <source>
        <dbReference type="ARBA" id="ARBA00022967"/>
    </source>
</evidence>
<evidence type="ECO:0000313" key="11">
    <source>
        <dbReference type="EMBL" id="HIU55599.1"/>
    </source>
</evidence>
<keyword evidence="8 10" id="KW-1133">Transmembrane helix</keyword>
<evidence type="ECO:0000256" key="2">
    <source>
        <dbReference type="ARBA" id="ARBA00004141"/>
    </source>
</evidence>
<comment type="function">
    <text evidence="10">NDH-1 shuttles electrons from NADH, via FMN and iron-sulfur (Fe-S) centers, to quinones in the respiratory chain. The immediate electron acceptor for the enzyme in this species is believed to be a menaquinone. Couples the redox reaction to proton translocation (for every two electrons transferred, four hydrogen ions are translocated across the cytoplasmic membrane), and thus conserves the redox energy in a proton gradient.</text>
</comment>
<name>A0A9D1M8J9_9BACT</name>
<dbReference type="Gene3D" id="1.10.287.3510">
    <property type="match status" value="1"/>
</dbReference>
<keyword evidence="6 10" id="KW-0874">Quinone</keyword>
<evidence type="ECO:0000256" key="1">
    <source>
        <dbReference type="ARBA" id="ARBA00002378"/>
    </source>
</evidence>
<reference evidence="11" key="1">
    <citation type="submission" date="2020-10" db="EMBL/GenBank/DDBJ databases">
        <authorList>
            <person name="Gilroy R."/>
        </authorList>
    </citation>
    <scope>NUCLEOTIDE SEQUENCE</scope>
    <source>
        <strain evidence="11">CHK158-818</strain>
    </source>
</reference>
<dbReference type="InterPro" id="IPR039428">
    <property type="entry name" value="NUOK/Mnh_C1-like"/>
</dbReference>
<comment type="subcellular location">
    <subcellularLocation>
        <location evidence="10">Cell membrane</location>
        <topology evidence="10">Multi-pass membrane protein</topology>
    </subcellularLocation>
    <subcellularLocation>
        <location evidence="2">Membrane</location>
        <topology evidence="2">Multi-pass membrane protein</topology>
    </subcellularLocation>
</comment>
<keyword evidence="5 10" id="KW-0812">Transmembrane</keyword>
<dbReference type="GO" id="GO:0050136">
    <property type="term" value="F:NADH dehydrogenase (quinone) (non-electrogenic) activity"/>
    <property type="evidence" value="ECO:0007669"/>
    <property type="project" value="UniProtKB-UniRule"/>
</dbReference>
<dbReference type="HAMAP" id="MF_01456">
    <property type="entry name" value="NDH1_NuoK"/>
    <property type="match status" value="1"/>
</dbReference>
<keyword evidence="10" id="KW-0520">NAD</keyword>
<evidence type="ECO:0000256" key="6">
    <source>
        <dbReference type="ARBA" id="ARBA00022719"/>
    </source>
</evidence>
<evidence type="ECO:0000256" key="10">
    <source>
        <dbReference type="HAMAP-Rule" id="MF_01456"/>
    </source>
</evidence>
<dbReference type="GO" id="GO:0030964">
    <property type="term" value="C:NADH dehydrogenase complex"/>
    <property type="evidence" value="ECO:0007669"/>
    <property type="project" value="TreeGrafter"/>
</dbReference>
<dbReference type="EC" id="7.1.1.-" evidence="10"/>
<evidence type="ECO:0000256" key="9">
    <source>
        <dbReference type="ARBA" id="ARBA00023136"/>
    </source>
</evidence>
<dbReference type="GO" id="GO:0048038">
    <property type="term" value="F:quinone binding"/>
    <property type="evidence" value="ECO:0007669"/>
    <property type="project" value="UniProtKB-KW"/>
</dbReference>
<evidence type="ECO:0000256" key="5">
    <source>
        <dbReference type="ARBA" id="ARBA00022692"/>
    </source>
</evidence>
<comment type="subunit">
    <text evidence="10">NDH-1 is composed of 14 different subunits. Subunits NuoA, H, J, K, L, M, N constitute the membrane sector of the complex.</text>
</comment>
<evidence type="ECO:0000256" key="4">
    <source>
        <dbReference type="ARBA" id="ARBA00022448"/>
    </source>
</evidence>
<comment type="function">
    <text evidence="1">NDH-1 shuttles electrons from NADH, via FMN and iron-sulfur (Fe-S) centers, to quinones in the respiratory chain. The immediate electron acceptor for the enzyme in this species is believed to be ubiquinone. Couples the redox reaction to proton translocation (for every two electrons transferred, four hydrogen ions are translocated across the cytoplasmic membrane), and thus conserves the redox energy in a proton gradient.</text>
</comment>
<dbReference type="InterPro" id="IPR001133">
    <property type="entry name" value="NADH_UbQ_OxRdtase_chain4L/K"/>
</dbReference>
<keyword evidence="7 10" id="KW-1278">Translocase</keyword>
<organism evidence="11 12">
    <name type="scientific">Candidatus Gallibacteroides avistercoris</name>
    <dbReference type="NCBI Taxonomy" id="2840833"/>
    <lineage>
        <taxon>Bacteria</taxon>
        <taxon>Pseudomonadati</taxon>
        <taxon>Bacteroidota</taxon>
        <taxon>Bacteroidia</taxon>
        <taxon>Bacteroidales</taxon>
        <taxon>Bacteroidaceae</taxon>
        <taxon>Bacteroidaceae incertae sedis</taxon>
        <taxon>Candidatus Gallibacteroides</taxon>
    </lineage>
</organism>
<comment type="catalytic activity">
    <reaction evidence="10">
        <text>a quinone + NADH + 5 H(+)(in) = a quinol + NAD(+) + 4 H(+)(out)</text>
        <dbReference type="Rhea" id="RHEA:57888"/>
        <dbReference type="ChEBI" id="CHEBI:15378"/>
        <dbReference type="ChEBI" id="CHEBI:24646"/>
        <dbReference type="ChEBI" id="CHEBI:57540"/>
        <dbReference type="ChEBI" id="CHEBI:57945"/>
        <dbReference type="ChEBI" id="CHEBI:132124"/>
    </reaction>
</comment>
<dbReference type="PANTHER" id="PTHR11434">
    <property type="entry name" value="NADH-UBIQUINONE OXIDOREDUCTASE SUBUNIT ND4L"/>
    <property type="match status" value="1"/>
</dbReference>
<dbReference type="GO" id="GO:0005886">
    <property type="term" value="C:plasma membrane"/>
    <property type="evidence" value="ECO:0007669"/>
    <property type="project" value="UniProtKB-SubCell"/>
</dbReference>
<dbReference type="FunFam" id="1.10.287.3510:FF:000001">
    <property type="entry name" value="NADH-quinone oxidoreductase subunit K"/>
    <property type="match status" value="1"/>
</dbReference>
<keyword evidence="4 10" id="KW-0813">Transport</keyword>
<keyword evidence="10" id="KW-1003">Cell membrane</keyword>
<accession>A0A9D1M8J9</accession>
<evidence type="ECO:0000256" key="3">
    <source>
        <dbReference type="ARBA" id="ARBA00010519"/>
    </source>
</evidence>
<proteinExistence type="inferred from homology"/>
<keyword evidence="9 10" id="KW-0472">Membrane</keyword>
<dbReference type="AlphaFoldDB" id="A0A9D1M8J9"/>
<dbReference type="NCBIfam" id="NF004320">
    <property type="entry name" value="PRK05715.1-2"/>
    <property type="match status" value="1"/>
</dbReference>
<dbReference type="Proteomes" id="UP000824112">
    <property type="component" value="Unassembled WGS sequence"/>
</dbReference>
<feature type="transmembrane region" description="Helical" evidence="10">
    <location>
        <begin position="58"/>
        <end position="83"/>
    </location>
</feature>
<dbReference type="GO" id="GO:0042773">
    <property type="term" value="P:ATP synthesis coupled electron transport"/>
    <property type="evidence" value="ECO:0007669"/>
    <property type="project" value="InterPro"/>
</dbReference>
<gene>
    <name evidence="10 11" type="primary">nuoK</name>
    <name evidence="11" type="ORF">IAB03_07345</name>
</gene>
<comment type="caution">
    <text evidence="11">The sequence shown here is derived from an EMBL/GenBank/DDBJ whole genome shotgun (WGS) entry which is preliminary data.</text>
</comment>
<evidence type="ECO:0000256" key="8">
    <source>
        <dbReference type="ARBA" id="ARBA00022989"/>
    </source>
</evidence>
<evidence type="ECO:0000313" key="12">
    <source>
        <dbReference type="Proteomes" id="UP000824112"/>
    </source>
</evidence>
<keyword evidence="11" id="KW-0560">Oxidoreductase</keyword>
<comment type="similarity">
    <text evidence="3 10">Belongs to the complex I subunit 4L family.</text>
</comment>
<dbReference type="Pfam" id="PF00420">
    <property type="entry name" value="Oxidored_q2"/>
    <property type="match status" value="1"/>
</dbReference>